<keyword evidence="1" id="KW-0175">Coiled coil</keyword>
<reference evidence="3" key="1">
    <citation type="submission" date="2019-03" db="EMBL/GenBank/DDBJ databases">
        <title>Long read genome sequence of the mycoparasitic Pythium oligandrum ATCC 38472 isolated from sugarbeet rhizosphere.</title>
        <authorList>
            <person name="Gaulin E."/>
        </authorList>
    </citation>
    <scope>NUCLEOTIDE SEQUENCE</scope>
    <source>
        <strain evidence="3">ATCC 38472_TT</strain>
    </source>
</reference>
<evidence type="ECO:0000256" key="2">
    <source>
        <dbReference type="SAM" id="MobiDB-lite"/>
    </source>
</evidence>
<keyword evidence="4" id="KW-1185">Reference proteome</keyword>
<feature type="compositionally biased region" description="Polar residues" evidence="2">
    <location>
        <begin position="168"/>
        <end position="177"/>
    </location>
</feature>
<dbReference type="Proteomes" id="UP000794436">
    <property type="component" value="Unassembled WGS sequence"/>
</dbReference>
<feature type="compositionally biased region" description="Low complexity" evidence="2">
    <location>
        <begin position="119"/>
        <end position="141"/>
    </location>
</feature>
<evidence type="ECO:0000313" key="4">
    <source>
        <dbReference type="Proteomes" id="UP000794436"/>
    </source>
</evidence>
<dbReference type="EMBL" id="SPLM01000144">
    <property type="protein sequence ID" value="TMW57346.1"/>
    <property type="molecule type" value="Genomic_DNA"/>
</dbReference>
<dbReference type="AlphaFoldDB" id="A0A8K1FCM2"/>
<evidence type="ECO:0000313" key="3">
    <source>
        <dbReference type="EMBL" id="TMW57346.1"/>
    </source>
</evidence>
<accession>A0A8K1FCM2</accession>
<feature type="coiled-coil region" evidence="1">
    <location>
        <begin position="10"/>
        <end position="76"/>
    </location>
</feature>
<comment type="caution">
    <text evidence="3">The sequence shown here is derived from an EMBL/GenBank/DDBJ whole genome shotgun (WGS) entry which is preliminary data.</text>
</comment>
<protein>
    <submittedName>
        <fullName evidence="3">Uncharacterized protein</fullName>
    </submittedName>
</protein>
<proteinExistence type="predicted"/>
<feature type="region of interest" description="Disordered" evidence="2">
    <location>
        <begin position="98"/>
        <end position="177"/>
    </location>
</feature>
<gene>
    <name evidence="3" type="ORF">Poli38472_003271</name>
</gene>
<evidence type="ECO:0000256" key="1">
    <source>
        <dbReference type="SAM" id="Coils"/>
    </source>
</evidence>
<name>A0A8K1FCM2_PYTOL</name>
<dbReference type="OrthoDB" id="110255at2759"/>
<organism evidence="3 4">
    <name type="scientific">Pythium oligandrum</name>
    <name type="common">Mycoparasitic fungus</name>
    <dbReference type="NCBI Taxonomy" id="41045"/>
    <lineage>
        <taxon>Eukaryota</taxon>
        <taxon>Sar</taxon>
        <taxon>Stramenopiles</taxon>
        <taxon>Oomycota</taxon>
        <taxon>Peronosporomycetes</taxon>
        <taxon>Pythiales</taxon>
        <taxon>Pythiaceae</taxon>
        <taxon>Pythium</taxon>
    </lineage>
</organism>
<sequence length="241" mass="27248">MTEMTPDERVEAVSEENRQLMNEIQKLMVHNTKLQRELRDLNNDRDHFVAEGHERVATLTAELKKIDKEYTSLRTKCDRMTATICEYNENMAVARKLGMGGRPAPVERIDEEDLKSDRSTASTASTASSSGGSSRGQRSRSIFGSGKPPVSSRGPKQVDVEQPRPKTLQRSMSQNPSLMTRITRSMSRQQSVPDPRAQELEENSPMLAYKAASMLRQTSAHLNNFRRHSGPYRKNRETVVL</sequence>